<evidence type="ECO:0000313" key="2">
    <source>
        <dbReference type="EMBL" id="CAB4265496.1"/>
    </source>
</evidence>
<reference evidence="2 4" key="2">
    <citation type="submission" date="2020-05" db="EMBL/GenBank/DDBJ databases">
        <authorList>
            <person name="Campoy J."/>
            <person name="Schneeberger K."/>
            <person name="Spophaly S."/>
        </authorList>
    </citation>
    <scope>NUCLEOTIDE SEQUENCE [LARGE SCALE GENOMIC DNA]</scope>
    <source>
        <strain evidence="2">PruArmRojPasFocal</strain>
    </source>
</reference>
<dbReference type="AlphaFoldDB" id="A0A6J5TN39"/>
<feature type="region of interest" description="Disordered" evidence="1">
    <location>
        <begin position="1"/>
        <end position="26"/>
    </location>
</feature>
<reference evidence="5" key="1">
    <citation type="journal article" date="2020" name="Genome Biol.">
        <title>Gamete binning: chromosome-level and haplotype-resolved genome assembly enabled by high-throughput single-cell sequencing of gamete genomes.</title>
        <authorList>
            <person name="Campoy J.A."/>
            <person name="Sun H."/>
            <person name="Goel M."/>
            <person name="Jiao W.-B."/>
            <person name="Folz-Donahue K."/>
            <person name="Wang N."/>
            <person name="Rubio M."/>
            <person name="Liu C."/>
            <person name="Kukat C."/>
            <person name="Ruiz D."/>
            <person name="Huettel B."/>
            <person name="Schneeberger K."/>
        </authorList>
    </citation>
    <scope>NUCLEOTIDE SEQUENCE [LARGE SCALE GENOMIC DNA]</scope>
    <source>
        <strain evidence="5">cv. Rojo Pasion</strain>
    </source>
</reference>
<dbReference type="Proteomes" id="UP000507245">
    <property type="component" value="Unassembled WGS sequence"/>
</dbReference>
<sequence>MDIIEEPVSDLPQAMDTSESGAHSPSGGASSFLLIMLCDTSCHGCMNRDRIQGMEGKKFEEGEG</sequence>
<evidence type="ECO:0000313" key="5">
    <source>
        <dbReference type="Proteomes" id="UP000507245"/>
    </source>
</evidence>
<organism evidence="2 4">
    <name type="scientific">Prunus armeniaca</name>
    <name type="common">Apricot</name>
    <name type="synonym">Armeniaca vulgaris</name>
    <dbReference type="NCBI Taxonomy" id="36596"/>
    <lineage>
        <taxon>Eukaryota</taxon>
        <taxon>Viridiplantae</taxon>
        <taxon>Streptophyta</taxon>
        <taxon>Embryophyta</taxon>
        <taxon>Tracheophyta</taxon>
        <taxon>Spermatophyta</taxon>
        <taxon>Magnoliopsida</taxon>
        <taxon>eudicotyledons</taxon>
        <taxon>Gunneridae</taxon>
        <taxon>Pentapetalae</taxon>
        <taxon>rosids</taxon>
        <taxon>fabids</taxon>
        <taxon>Rosales</taxon>
        <taxon>Rosaceae</taxon>
        <taxon>Amygdaloideae</taxon>
        <taxon>Amygdaleae</taxon>
        <taxon>Prunus</taxon>
    </lineage>
</organism>
<gene>
    <name evidence="2" type="ORF">CURHAP_LOCUS7626</name>
    <name evidence="3" type="ORF">ORAREDHAP_LOCUS7623</name>
</gene>
<accession>A0A6J5TN39</accession>
<dbReference type="EMBL" id="CAEKKB010000001">
    <property type="protein sequence ID" value="CAB4296088.1"/>
    <property type="molecule type" value="Genomic_DNA"/>
</dbReference>
<dbReference type="EMBL" id="CAEKDK010000001">
    <property type="protein sequence ID" value="CAB4265496.1"/>
    <property type="molecule type" value="Genomic_DNA"/>
</dbReference>
<proteinExistence type="predicted"/>
<evidence type="ECO:0000256" key="1">
    <source>
        <dbReference type="SAM" id="MobiDB-lite"/>
    </source>
</evidence>
<protein>
    <submittedName>
        <fullName evidence="2">Uncharacterized protein</fullName>
    </submittedName>
</protein>
<evidence type="ECO:0000313" key="4">
    <source>
        <dbReference type="Proteomes" id="UP000507222"/>
    </source>
</evidence>
<name>A0A6J5TN39_PRUAR</name>
<evidence type="ECO:0000313" key="3">
    <source>
        <dbReference type="EMBL" id="CAB4296088.1"/>
    </source>
</evidence>
<dbReference type="Proteomes" id="UP000507222">
    <property type="component" value="Unassembled WGS sequence"/>
</dbReference>
<keyword evidence="5" id="KW-1185">Reference proteome</keyword>